<dbReference type="RefSeq" id="WP_119715143.1">
    <property type="nucleotide sequence ID" value="NZ_OMOH01000003.1"/>
</dbReference>
<dbReference type="InterPro" id="IPR035895">
    <property type="entry name" value="HPr-like_sf"/>
</dbReference>
<dbReference type="AlphaFoldDB" id="A0A375I2N4"/>
<dbReference type="PANTHER" id="PTHR33705">
    <property type="entry name" value="PHOSPHOCARRIER PROTEIN HPR"/>
    <property type="match status" value="1"/>
</dbReference>
<dbReference type="Proteomes" id="UP000265962">
    <property type="component" value="Unassembled WGS sequence"/>
</dbReference>
<dbReference type="PROSITE" id="PS51350">
    <property type="entry name" value="PTS_HPR_DOM"/>
    <property type="match status" value="1"/>
</dbReference>
<dbReference type="Gene3D" id="3.30.1340.10">
    <property type="entry name" value="HPr-like"/>
    <property type="match status" value="1"/>
</dbReference>
<evidence type="ECO:0000256" key="4">
    <source>
        <dbReference type="ARBA" id="ARBA00022490"/>
    </source>
</evidence>
<organism evidence="7 8">
    <name type="scientific">Propionibacterium ruminifibrarum</name>
    <dbReference type="NCBI Taxonomy" id="1962131"/>
    <lineage>
        <taxon>Bacteria</taxon>
        <taxon>Bacillati</taxon>
        <taxon>Actinomycetota</taxon>
        <taxon>Actinomycetes</taxon>
        <taxon>Propionibacteriales</taxon>
        <taxon>Propionibacteriaceae</taxon>
        <taxon>Propionibacterium</taxon>
    </lineage>
</organism>
<keyword evidence="4" id="KW-0963">Cytoplasm</keyword>
<accession>A0A375I2N4</accession>
<gene>
    <name evidence="7" type="ORF">PROPJV5_0895</name>
</gene>
<evidence type="ECO:0000256" key="5">
    <source>
        <dbReference type="ARBA" id="ARBA00022683"/>
    </source>
</evidence>
<comment type="subcellular location">
    <subcellularLocation>
        <location evidence="2">Cytoplasm</location>
    </subcellularLocation>
</comment>
<dbReference type="EMBL" id="OMOH01000003">
    <property type="protein sequence ID" value="SPF67939.1"/>
    <property type="molecule type" value="Genomic_DNA"/>
</dbReference>
<keyword evidence="8" id="KW-1185">Reference proteome</keyword>
<keyword evidence="5" id="KW-0598">Phosphotransferase system</keyword>
<dbReference type="NCBIfam" id="TIGR01003">
    <property type="entry name" value="PTS_HPr_family"/>
    <property type="match status" value="1"/>
</dbReference>
<evidence type="ECO:0000256" key="1">
    <source>
        <dbReference type="ARBA" id="ARBA00003681"/>
    </source>
</evidence>
<dbReference type="PRINTS" id="PR00107">
    <property type="entry name" value="PHOSPHOCPHPR"/>
</dbReference>
<dbReference type="GO" id="GO:0009401">
    <property type="term" value="P:phosphoenolpyruvate-dependent sugar phosphotransferase system"/>
    <property type="evidence" value="ECO:0007669"/>
    <property type="project" value="UniProtKB-KW"/>
</dbReference>
<dbReference type="InterPro" id="IPR001020">
    <property type="entry name" value="PTS_HPr_His_P_site"/>
</dbReference>
<dbReference type="InterPro" id="IPR000032">
    <property type="entry name" value="HPr-like"/>
</dbReference>
<proteinExistence type="predicted"/>
<dbReference type="PANTHER" id="PTHR33705:SF2">
    <property type="entry name" value="PHOSPHOCARRIER PROTEIN NPR"/>
    <property type="match status" value="1"/>
</dbReference>
<comment type="function">
    <text evidence="1">General (non sugar-specific) component of the phosphoenolpyruvate-dependent sugar phosphotransferase system (sugar PTS). This major carbohydrate active-transport system catalyzes the phosphorylation of incoming sugar substrates concomitantly with their translocation across the cell membrane. The phosphoryl group from phosphoenolpyruvate (PEP) is transferred to the phosphoryl carrier protein HPr by enzyme I. Phospho-HPr then transfers it to the PTS EIIA domain.</text>
</comment>
<dbReference type="GO" id="GO:0016740">
    <property type="term" value="F:transferase activity"/>
    <property type="evidence" value="ECO:0007669"/>
    <property type="project" value="UniProtKB-KW"/>
</dbReference>
<keyword evidence="7" id="KW-0808">Transferase</keyword>
<reference evidence="8" key="1">
    <citation type="submission" date="2018-02" db="EMBL/GenBank/DDBJ databases">
        <authorList>
            <person name="Hornung B."/>
        </authorList>
    </citation>
    <scope>NUCLEOTIDE SEQUENCE [LARGE SCALE GENOMIC DNA]</scope>
</reference>
<evidence type="ECO:0000256" key="2">
    <source>
        <dbReference type="ARBA" id="ARBA00004496"/>
    </source>
</evidence>
<feature type="domain" description="HPr" evidence="6">
    <location>
        <begin position="1"/>
        <end position="88"/>
    </location>
</feature>
<evidence type="ECO:0000313" key="7">
    <source>
        <dbReference type="EMBL" id="SPF67939.1"/>
    </source>
</evidence>
<evidence type="ECO:0000259" key="6">
    <source>
        <dbReference type="PROSITE" id="PS51350"/>
    </source>
</evidence>
<dbReference type="CDD" id="cd00367">
    <property type="entry name" value="PTS-HPr_like"/>
    <property type="match status" value="1"/>
</dbReference>
<evidence type="ECO:0000313" key="8">
    <source>
        <dbReference type="Proteomes" id="UP000265962"/>
    </source>
</evidence>
<dbReference type="Pfam" id="PF00381">
    <property type="entry name" value="PTS-HPr"/>
    <property type="match status" value="1"/>
</dbReference>
<name>A0A375I2N4_9ACTN</name>
<dbReference type="InterPro" id="IPR050399">
    <property type="entry name" value="HPr"/>
</dbReference>
<dbReference type="OrthoDB" id="9809047at2"/>
<protein>
    <recommendedName>
        <fullName evidence="3">Phosphocarrier protein HPr</fullName>
    </recommendedName>
</protein>
<dbReference type="PROSITE" id="PS00369">
    <property type="entry name" value="PTS_HPR_HIS"/>
    <property type="match status" value="1"/>
</dbReference>
<evidence type="ECO:0000256" key="3">
    <source>
        <dbReference type="ARBA" id="ARBA00020422"/>
    </source>
</evidence>
<dbReference type="SUPFAM" id="SSF55594">
    <property type="entry name" value="HPr-like"/>
    <property type="match status" value="1"/>
</dbReference>
<dbReference type="GO" id="GO:0005737">
    <property type="term" value="C:cytoplasm"/>
    <property type="evidence" value="ECO:0007669"/>
    <property type="project" value="UniProtKB-SubCell"/>
</dbReference>
<sequence>MASKDAVVGSSVGLHARPAALIAEKAGEFDDEILLSIAGSDEEGVDAASPLMIMTLGAGQGATVRVESDDAAAVEAIAALIEQDLDAS</sequence>